<reference evidence="2" key="1">
    <citation type="submission" date="2021-05" db="EMBL/GenBank/DDBJ databases">
        <title>Novel Bacillus species.</title>
        <authorList>
            <person name="Liu G."/>
        </authorList>
    </citation>
    <scope>NUCLEOTIDE SEQUENCE</scope>
    <source>
        <strain evidence="2">FJAT-49825</strain>
    </source>
</reference>
<dbReference type="AlphaFoldDB" id="A0A942U660"/>
<dbReference type="InterPro" id="IPR029068">
    <property type="entry name" value="Glyas_Bleomycin-R_OHBP_Dase"/>
</dbReference>
<dbReference type="PROSITE" id="PS51819">
    <property type="entry name" value="VOC"/>
    <property type="match status" value="1"/>
</dbReference>
<accession>A0A942U660</accession>
<dbReference type="Pfam" id="PF00903">
    <property type="entry name" value="Glyoxalase"/>
    <property type="match status" value="1"/>
</dbReference>
<dbReference type="SUPFAM" id="SSF54593">
    <property type="entry name" value="Glyoxalase/Bleomycin resistance protein/Dihydroxybiphenyl dioxygenase"/>
    <property type="match status" value="1"/>
</dbReference>
<evidence type="ECO:0000313" key="2">
    <source>
        <dbReference type="EMBL" id="MBS4214085.1"/>
    </source>
</evidence>
<evidence type="ECO:0000259" key="1">
    <source>
        <dbReference type="PROSITE" id="PS51819"/>
    </source>
</evidence>
<dbReference type="RefSeq" id="WP_213118582.1">
    <property type="nucleotide sequence ID" value="NZ_JAGYPF010000003.1"/>
</dbReference>
<evidence type="ECO:0000313" key="3">
    <source>
        <dbReference type="Proteomes" id="UP000679749"/>
    </source>
</evidence>
<dbReference type="EMBL" id="JAGYPF010000003">
    <property type="protein sequence ID" value="MBS4214085.1"/>
    <property type="molecule type" value="Genomic_DNA"/>
</dbReference>
<dbReference type="InterPro" id="IPR004360">
    <property type="entry name" value="Glyas_Fos-R_dOase_dom"/>
</dbReference>
<gene>
    <name evidence="2" type="ORF">KHA99_16650</name>
</gene>
<dbReference type="Proteomes" id="UP000679749">
    <property type="component" value="Unassembled WGS sequence"/>
</dbReference>
<name>A0A942U660_9BACI</name>
<comment type="caution">
    <text evidence="2">The sequence shown here is derived from an EMBL/GenBank/DDBJ whole genome shotgun (WGS) entry which is preliminary data.</text>
</comment>
<proteinExistence type="predicted"/>
<protein>
    <submittedName>
        <fullName evidence="2">VOC family protein</fullName>
    </submittedName>
</protein>
<keyword evidence="3" id="KW-1185">Reference proteome</keyword>
<dbReference type="Gene3D" id="3.10.180.10">
    <property type="entry name" value="2,3-Dihydroxybiphenyl 1,2-Dioxygenase, domain 1"/>
    <property type="match status" value="1"/>
</dbReference>
<organism evidence="2 3">
    <name type="scientific">Neobacillus rhizophilus</name>
    <dbReference type="NCBI Taxonomy" id="2833579"/>
    <lineage>
        <taxon>Bacteria</taxon>
        <taxon>Bacillati</taxon>
        <taxon>Bacillota</taxon>
        <taxon>Bacilli</taxon>
        <taxon>Bacillales</taxon>
        <taxon>Bacillaceae</taxon>
        <taxon>Neobacillus</taxon>
    </lineage>
</organism>
<dbReference type="InterPro" id="IPR037523">
    <property type="entry name" value="VOC_core"/>
</dbReference>
<sequence>MNFNSPQINLYVDNLEKSKGFYQNLGFAQTFVAEIDGKPVHYELILDGFKLGIASKESAKEIHGLNPGQNMGCEIAVWTEDTDSAIQYLIENGATMLSHPHNFLNDLRSGWVQDPDGNPIQIVCKRKK</sequence>
<feature type="domain" description="VOC" evidence="1">
    <location>
        <begin position="2"/>
        <end position="125"/>
    </location>
</feature>